<keyword evidence="2" id="KW-1185">Reference proteome</keyword>
<keyword evidence="1" id="KW-1133">Transmembrane helix</keyword>
<keyword evidence="1" id="KW-0812">Transmembrane</keyword>
<dbReference type="RefSeq" id="XP_018496981.1">
    <property type="nucleotide sequence ID" value="XM_018641465.1"/>
</dbReference>
<keyword evidence="1" id="KW-0472">Membrane</keyword>
<dbReference type="RefSeq" id="XP_003748539.1">
    <property type="nucleotide sequence ID" value="XM_003748491.2"/>
</dbReference>
<feature type="transmembrane region" description="Helical" evidence="1">
    <location>
        <begin position="86"/>
        <end position="109"/>
    </location>
</feature>
<dbReference type="GeneID" id="100909186"/>
<evidence type="ECO:0000256" key="1">
    <source>
        <dbReference type="SAM" id="Phobius"/>
    </source>
</evidence>
<organism evidence="2 3">
    <name type="scientific">Galendromus occidentalis</name>
    <name type="common">western predatory mite</name>
    <dbReference type="NCBI Taxonomy" id="34638"/>
    <lineage>
        <taxon>Eukaryota</taxon>
        <taxon>Metazoa</taxon>
        <taxon>Ecdysozoa</taxon>
        <taxon>Arthropoda</taxon>
        <taxon>Chelicerata</taxon>
        <taxon>Arachnida</taxon>
        <taxon>Acari</taxon>
        <taxon>Parasitiformes</taxon>
        <taxon>Mesostigmata</taxon>
        <taxon>Gamasina</taxon>
        <taxon>Phytoseioidea</taxon>
        <taxon>Phytoseiidae</taxon>
        <taxon>Typhlodrominae</taxon>
        <taxon>Galendromus</taxon>
    </lineage>
</organism>
<evidence type="ECO:0000313" key="4">
    <source>
        <dbReference type="RefSeq" id="XP_018496981.1"/>
    </source>
</evidence>
<dbReference type="KEGG" id="goe:100909186"/>
<protein>
    <submittedName>
        <fullName evidence="3 4">Uncharacterized protein LOC100909186</fullName>
    </submittedName>
</protein>
<dbReference type="Proteomes" id="UP000694867">
    <property type="component" value="Unplaced"/>
</dbReference>
<evidence type="ECO:0000313" key="2">
    <source>
        <dbReference type="Proteomes" id="UP000694867"/>
    </source>
</evidence>
<gene>
    <name evidence="3 4" type="primary">LOC100909186</name>
</gene>
<dbReference type="AlphaFoldDB" id="A0AAJ6W138"/>
<sequence length="123" mass="13574">MLPLDENSRLPARNLQSLWSSVSRLVFFVENIDAEFAVMRDGDVSLPPPGGWTERLYYATTYDPEEPIGGSGEPSDRNSKERCVKYAAFGGMCGLGLVAVALIAMNLLWKIPDVDIGKNHTTR</sequence>
<name>A0AAJ6W138_9ACAR</name>
<accession>A0AAJ6W138</accession>
<proteinExistence type="predicted"/>
<evidence type="ECO:0000313" key="3">
    <source>
        <dbReference type="RefSeq" id="XP_003748539.1"/>
    </source>
</evidence>
<reference evidence="3 4" key="1">
    <citation type="submission" date="2025-04" db="UniProtKB">
        <authorList>
            <consortium name="RefSeq"/>
        </authorList>
    </citation>
    <scope>IDENTIFICATION</scope>
</reference>